<dbReference type="Pfam" id="PF13560">
    <property type="entry name" value="HTH_31"/>
    <property type="match status" value="1"/>
</dbReference>
<evidence type="ECO:0000259" key="1">
    <source>
        <dbReference type="PROSITE" id="PS50943"/>
    </source>
</evidence>
<feature type="domain" description="HTH cro/C1-type" evidence="1">
    <location>
        <begin position="70"/>
        <end position="89"/>
    </location>
</feature>
<dbReference type="Gene3D" id="1.10.260.40">
    <property type="entry name" value="lambda repressor-like DNA-binding domains"/>
    <property type="match status" value="1"/>
</dbReference>
<gene>
    <name evidence="2" type="ORF">CH330_02535</name>
</gene>
<evidence type="ECO:0000313" key="2">
    <source>
        <dbReference type="EMBL" id="OYD16570.1"/>
    </source>
</evidence>
<dbReference type="InterPro" id="IPR001387">
    <property type="entry name" value="Cro/C1-type_HTH"/>
</dbReference>
<dbReference type="SUPFAM" id="SSF47413">
    <property type="entry name" value="lambda repressor-like DNA-binding domains"/>
    <property type="match status" value="1"/>
</dbReference>
<name>A0A235BW13_UNCW3</name>
<dbReference type="CDD" id="cd00093">
    <property type="entry name" value="HTH_XRE"/>
    <property type="match status" value="1"/>
</dbReference>
<dbReference type="SMART" id="SM00530">
    <property type="entry name" value="HTH_XRE"/>
    <property type="match status" value="1"/>
</dbReference>
<dbReference type="Proteomes" id="UP000215559">
    <property type="component" value="Unassembled WGS sequence"/>
</dbReference>
<proteinExistence type="predicted"/>
<reference evidence="2 3" key="1">
    <citation type="submission" date="2017-07" db="EMBL/GenBank/DDBJ databases">
        <title>Recovery of genomes from metagenomes via a dereplication, aggregation, and scoring strategy.</title>
        <authorList>
            <person name="Sieber C.M."/>
            <person name="Probst A.J."/>
            <person name="Sharrar A."/>
            <person name="Thomas B.C."/>
            <person name="Hess M."/>
            <person name="Tringe S.G."/>
            <person name="Banfield J.F."/>
        </authorList>
    </citation>
    <scope>NUCLEOTIDE SEQUENCE [LARGE SCALE GENOMIC DNA]</scope>
    <source>
        <strain evidence="2">JGI_Cruoil_03_51_56</strain>
    </source>
</reference>
<sequence>MNCRITLKATRGVGDSFPVLMLQPPSSAPFNPNSALVIYVTVLYHFLMPRAPENRAGETFVFPPELGKRLRELRKQAGLTQQELAELMGRCGPTMRNWVTRLERGRLKYPTIAMIADYLRACRAGFNDIADILNSYTSQPVVAEKRGQRRVAALLEQLPARVAHKVTRYDIKTTVDRRFSGKKPLSEVKRELHARKFAAALLQQEKLEAWLDEVMKDLNLTPILSVRRLVREYGRRIWGILKQTRPKPGLIRKPRRPRKTREQRLAEIENWASDQNILHKSSLSQIREDVIGFFNAMEKQGELDHLPSMTEVETMRLARKARARRKARQKKRTAIVSLPGIDPAAAKRYKLMPHLELLVEKELEKEGMEQQRRSRYLLWMSRLRQTALDTDPGSPERNRRVEKLVAEARNPEQARHVAELLFQKVEEWRPKLFPENTST</sequence>
<evidence type="ECO:0000313" key="3">
    <source>
        <dbReference type="Proteomes" id="UP000215559"/>
    </source>
</evidence>
<dbReference type="GO" id="GO:0003677">
    <property type="term" value="F:DNA binding"/>
    <property type="evidence" value="ECO:0007669"/>
    <property type="project" value="InterPro"/>
</dbReference>
<dbReference type="AlphaFoldDB" id="A0A235BW13"/>
<protein>
    <recommendedName>
        <fullName evidence="1">HTH cro/C1-type domain-containing protein</fullName>
    </recommendedName>
</protein>
<dbReference type="EMBL" id="NOZP01000045">
    <property type="protein sequence ID" value="OYD16570.1"/>
    <property type="molecule type" value="Genomic_DNA"/>
</dbReference>
<dbReference type="PROSITE" id="PS50943">
    <property type="entry name" value="HTH_CROC1"/>
    <property type="match status" value="1"/>
</dbReference>
<accession>A0A235BW13</accession>
<comment type="caution">
    <text evidence="2">The sequence shown here is derived from an EMBL/GenBank/DDBJ whole genome shotgun (WGS) entry which is preliminary data.</text>
</comment>
<dbReference type="InterPro" id="IPR010982">
    <property type="entry name" value="Lambda_DNA-bd_dom_sf"/>
</dbReference>
<organism evidence="2 3">
    <name type="scientific">candidate division WOR-3 bacterium JGI_Cruoil_03_51_56</name>
    <dbReference type="NCBI Taxonomy" id="1973747"/>
    <lineage>
        <taxon>Bacteria</taxon>
        <taxon>Bacteria division WOR-3</taxon>
    </lineage>
</organism>